<feature type="transmembrane region" description="Helical" evidence="7">
    <location>
        <begin position="48"/>
        <end position="67"/>
    </location>
</feature>
<dbReference type="PANTHER" id="PTHR36118:SF1">
    <property type="entry name" value="ION-TRANSLOCATING OXIDOREDUCTASE COMPLEX SUBUNIT G"/>
    <property type="match status" value="1"/>
</dbReference>
<dbReference type="GO" id="GO:0022900">
    <property type="term" value="P:electron transport chain"/>
    <property type="evidence" value="ECO:0007669"/>
    <property type="project" value="InterPro"/>
</dbReference>
<dbReference type="InterPro" id="IPR007329">
    <property type="entry name" value="FMN-bd"/>
</dbReference>
<evidence type="ECO:0000259" key="8">
    <source>
        <dbReference type="SMART" id="SM00900"/>
    </source>
</evidence>
<dbReference type="Proteomes" id="UP000583556">
    <property type="component" value="Unassembled WGS sequence"/>
</dbReference>
<protein>
    <submittedName>
        <fullName evidence="9">FMN-binding protein</fullName>
    </submittedName>
</protein>
<evidence type="ECO:0000256" key="7">
    <source>
        <dbReference type="SAM" id="Phobius"/>
    </source>
</evidence>
<dbReference type="GO" id="GO:0010181">
    <property type="term" value="F:FMN binding"/>
    <property type="evidence" value="ECO:0007669"/>
    <property type="project" value="InterPro"/>
</dbReference>
<evidence type="ECO:0000313" key="10">
    <source>
        <dbReference type="Proteomes" id="UP000583556"/>
    </source>
</evidence>
<feature type="compositionally biased region" description="Basic and acidic residues" evidence="6">
    <location>
        <begin position="22"/>
        <end position="31"/>
    </location>
</feature>
<dbReference type="SMART" id="SM00900">
    <property type="entry name" value="FMN_bind"/>
    <property type="match status" value="1"/>
</dbReference>
<dbReference type="AlphaFoldDB" id="A0A7Y0BSY1"/>
<gene>
    <name evidence="9" type="ORF">HHL27_20060</name>
</gene>
<dbReference type="EMBL" id="JABBGM010000015">
    <property type="protein sequence ID" value="NML95969.1"/>
    <property type="molecule type" value="Genomic_DNA"/>
</dbReference>
<proteinExistence type="predicted"/>
<dbReference type="GO" id="GO:0009055">
    <property type="term" value="F:electron transfer activity"/>
    <property type="evidence" value="ECO:0007669"/>
    <property type="project" value="InterPro"/>
</dbReference>
<keyword evidence="5" id="KW-0249">Electron transport</keyword>
<dbReference type="InterPro" id="IPR010209">
    <property type="entry name" value="Ion_transpt_RnfG/RsxG"/>
</dbReference>
<organism evidence="9 10">
    <name type="scientific">Novosphingobium olei</name>
    <dbReference type="NCBI Taxonomy" id="2728851"/>
    <lineage>
        <taxon>Bacteria</taxon>
        <taxon>Pseudomonadati</taxon>
        <taxon>Pseudomonadota</taxon>
        <taxon>Alphaproteobacteria</taxon>
        <taxon>Sphingomonadales</taxon>
        <taxon>Sphingomonadaceae</taxon>
        <taxon>Novosphingobium</taxon>
    </lineage>
</organism>
<dbReference type="Pfam" id="PF04205">
    <property type="entry name" value="FMN_bind"/>
    <property type="match status" value="1"/>
</dbReference>
<name>A0A7Y0BSY1_9SPHN</name>
<keyword evidence="10" id="KW-1185">Reference proteome</keyword>
<keyword evidence="7" id="KW-0812">Transmembrane</keyword>
<evidence type="ECO:0000256" key="4">
    <source>
        <dbReference type="ARBA" id="ARBA00022643"/>
    </source>
</evidence>
<evidence type="ECO:0000256" key="1">
    <source>
        <dbReference type="ARBA" id="ARBA00022448"/>
    </source>
</evidence>
<evidence type="ECO:0000256" key="2">
    <source>
        <dbReference type="ARBA" id="ARBA00022553"/>
    </source>
</evidence>
<keyword evidence="7" id="KW-0472">Membrane</keyword>
<dbReference type="GO" id="GO:0005886">
    <property type="term" value="C:plasma membrane"/>
    <property type="evidence" value="ECO:0007669"/>
    <property type="project" value="InterPro"/>
</dbReference>
<comment type="caution">
    <text evidence="9">The sequence shown here is derived from an EMBL/GenBank/DDBJ whole genome shotgun (WGS) entry which is preliminary data.</text>
</comment>
<evidence type="ECO:0000256" key="3">
    <source>
        <dbReference type="ARBA" id="ARBA00022630"/>
    </source>
</evidence>
<sequence length="225" mass="24685">MVSATQGRGRALSGADRQSAPNRKDQNRIPAEARHEFLRSRIVSHRKWPVLAALPVLAVVAAPAWAADYLTVEQAQRALIPQAQAFTAVPLTLTQAQMVRIRQISGTPQRTAQPKVWRAQRGTATLGWIIVDEVIGKHEYITYATGISPDGHVLGVEILSYRESKGGQVRDPRWRDKFRGKTLADPFRLNQDIPNISGATLSSRNVTDGVKRLLAIHAVALAHAG</sequence>
<keyword evidence="4" id="KW-0288">FMN</keyword>
<evidence type="ECO:0000313" key="9">
    <source>
        <dbReference type="EMBL" id="NML95969.1"/>
    </source>
</evidence>
<reference evidence="9 10" key="1">
    <citation type="submission" date="2020-04" db="EMBL/GenBank/DDBJ databases">
        <title>Novosphingobium sp. TW-4 isolated from soil.</title>
        <authorList>
            <person name="Dahal R.H."/>
            <person name="Chaudhary D.K."/>
        </authorList>
    </citation>
    <scope>NUCLEOTIDE SEQUENCE [LARGE SCALE GENOMIC DNA]</scope>
    <source>
        <strain evidence="9 10">TW-4</strain>
    </source>
</reference>
<keyword evidence="3" id="KW-0285">Flavoprotein</keyword>
<feature type="domain" description="FMN-binding" evidence="8">
    <location>
        <begin position="136"/>
        <end position="217"/>
    </location>
</feature>
<keyword evidence="2" id="KW-0597">Phosphoprotein</keyword>
<evidence type="ECO:0000256" key="6">
    <source>
        <dbReference type="SAM" id="MobiDB-lite"/>
    </source>
</evidence>
<keyword evidence="7" id="KW-1133">Transmembrane helix</keyword>
<feature type="region of interest" description="Disordered" evidence="6">
    <location>
        <begin position="1"/>
        <end position="31"/>
    </location>
</feature>
<accession>A0A7Y0BSY1</accession>
<dbReference type="PANTHER" id="PTHR36118">
    <property type="entry name" value="ION-TRANSLOCATING OXIDOREDUCTASE COMPLEX SUBUNIT G"/>
    <property type="match status" value="1"/>
</dbReference>
<evidence type="ECO:0000256" key="5">
    <source>
        <dbReference type="ARBA" id="ARBA00022982"/>
    </source>
</evidence>
<keyword evidence="1" id="KW-0813">Transport</keyword>